<keyword evidence="3" id="KW-1185">Reference proteome</keyword>
<feature type="transmembrane region" description="Helical" evidence="1">
    <location>
        <begin position="7"/>
        <end position="25"/>
    </location>
</feature>
<evidence type="ECO:0000313" key="2">
    <source>
        <dbReference type="EMBL" id="NNU33457.1"/>
    </source>
</evidence>
<protein>
    <submittedName>
        <fullName evidence="2">Uncharacterized protein</fullName>
    </submittedName>
</protein>
<evidence type="ECO:0000256" key="1">
    <source>
        <dbReference type="SAM" id="Phobius"/>
    </source>
</evidence>
<sequence length="70" mass="8475">MDKRKFWWAIFIMMVLCTITYSNHFQNDFHFDDSHTIQNNVYIRNIHNIPLFLLMAVPAALYRKINRTGQ</sequence>
<evidence type="ECO:0000313" key="3">
    <source>
        <dbReference type="Proteomes" id="UP000566071"/>
    </source>
</evidence>
<comment type="caution">
    <text evidence="2">The sequence shown here is derived from an EMBL/GenBank/DDBJ whole genome shotgun (WGS) entry which is preliminary data.</text>
</comment>
<dbReference type="Proteomes" id="UP000566071">
    <property type="component" value="Unassembled WGS sequence"/>
</dbReference>
<accession>A0ABX1W5Y0</accession>
<keyword evidence="1" id="KW-0812">Transmembrane</keyword>
<dbReference type="EMBL" id="JABFCR010000010">
    <property type="protein sequence ID" value="NNU33457.1"/>
    <property type="molecule type" value="Genomic_DNA"/>
</dbReference>
<keyword evidence="1" id="KW-0472">Membrane</keyword>
<dbReference type="RefSeq" id="WP_175269153.1">
    <property type="nucleotide sequence ID" value="NZ_JABFCR010000010.1"/>
</dbReference>
<proteinExistence type="predicted"/>
<keyword evidence="1" id="KW-1133">Transmembrane helix</keyword>
<gene>
    <name evidence="2" type="ORF">HK413_03480</name>
</gene>
<name>A0ABX1W5Y0_9SPHI</name>
<reference evidence="2 3" key="1">
    <citation type="submission" date="2020-05" db="EMBL/GenBank/DDBJ databases">
        <authorList>
            <person name="Khan S.A."/>
            <person name="Jeon C.O."/>
            <person name="Chun B.H."/>
        </authorList>
    </citation>
    <scope>NUCLEOTIDE SEQUENCE [LARGE SCALE GENOMIC DNA]</scope>
    <source>
        <strain evidence="2 3">S1162</strain>
    </source>
</reference>
<feature type="transmembrane region" description="Helical" evidence="1">
    <location>
        <begin position="45"/>
        <end position="62"/>
    </location>
</feature>
<organism evidence="2 3">
    <name type="scientific">Mucilaginibacter humi</name>
    <dbReference type="NCBI Taxonomy" id="2732510"/>
    <lineage>
        <taxon>Bacteria</taxon>
        <taxon>Pseudomonadati</taxon>
        <taxon>Bacteroidota</taxon>
        <taxon>Sphingobacteriia</taxon>
        <taxon>Sphingobacteriales</taxon>
        <taxon>Sphingobacteriaceae</taxon>
        <taxon>Mucilaginibacter</taxon>
    </lineage>
</organism>